<reference evidence="3 4" key="1">
    <citation type="submission" date="2018-06" db="EMBL/GenBank/DDBJ databases">
        <authorList>
            <consortium name="Pathogen Informatics"/>
            <person name="Doyle S."/>
        </authorList>
    </citation>
    <scope>NUCLEOTIDE SEQUENCE [LARGE SCALE GENOMIC DNA]</scope>
    <source>
        <strain evidence="3 4">NCTC13767</strain>
    </source>
</reference>
<dbReference type="CDD" id="cd00093">
    <property type="entry name" value="HTH_XRE"/>
    <property type="match status" value="1"/>
</dbReference>
<accession>A0A380K4Z6</accession>
<sequence>MRLKELRQQRGMVRAELAKEIGTTVRSISRWENGETDMLLGTAIQLAKFFEVSLDKFVE</sequence>
<protein>
    <submittedName>
        <fullName evidence="3">Putative transcriptional regulator</fullName>
    </submittedName>
</protein>
<organism evidence="3 4">
    <name type="scientific">Streptococcus gallolyticus</name>
    <dbReference type="NCBI Taxonomy" id="315405"/>
    <lineage>
        <taxon>Bacteria</taxon>
        <taxon>Bacillati</taxon>
        <taxon>Bacillota</taxon>
        <taxon>Bacilli</taxon>
        <taxon>Lactobacillales</taxon>
        <taxon>Streptococcaceae</taxon>
        <taxon>Streptococcus</taxon>
    </lineage>
</organism>
<dbReference type="InterPro" id="IPR001387">
    <property type="entry name" value="Cro/C1-type_HTH"/>
</dbReference>
<dbReference type="AlphaFoldDB" id="A0A380K4Z6"/>
<evidence type="ECO:0000259" key="2">
    <source>
        <dbReference type="PROSITE" id="PS50943"/>
    </source>
</evidence>
<dbReference type="GO" id="GO:0003677">
    <property type="term" value="F:DNA binding"/>
    <property type="evidence" value="ECO:0007669"/>
    <property type="project" value="UniProtKB-KW"/>
</dbReference>
<proteinExistence type="predicted"/>
<dbReference type="Proteomes" id="UP000254510">
    <property type="component" value="Unassembled WGS sequence"/>
</dbReference>
<keyword evidence="1" id="KW-0238">DNA-binding</keyword>
<name>A0A380K4Z6_9STRE</name>
<evidence type="ECO:0000313" key="3">
    <source>
        <dbReference type="EMBL" id="SUN59299.1"/>
    </source>
</evidence>
<dbReference type="PANTHER" id="PTHR46558:SF11">
    <property type="entry name" value="HTH-TYPE TRANSCRIPTIONAL REGULATOR XRE"/>
    <property type="match status" value="1"/>
</dbReference>
<dbReference type="EMBL" id="UHFM01000006">
    <property type="protein sequence ID" value="SUN59299.1"/>
    <property type="molecule type" value="Genomic_DNA"/>
</dbReference>
<feature type="domain" description="HTH cro/C1-type" evidence="2">
    <location>
        <begin position="3"/>
        <end position="57"/>
    </location>
</feature>
<dbReference type="SUPFAM" id="SSF47413">
    <property type="entry name" value="lambda repressor-like DNA-binding domains"/>
    <property type="match status" value="1"/>
</dbReference>
<dbReference type="Pfam" id="PF01381">
    <property type="entry name" value="HTH_3"/>
    <property type="match status" value="1"/>
</dbReference>
<dbReference type="SMART" id="SM00530">
    <property type="entry name" value="HTH_XRE"/>
    <property type="match status" value="1"/>
</dbReference>
<dbReference type="PROSITE" id="PS50943">
    <property type="entry name" value="HTH_CROC1"/>
    <property type="match status" value="1"/>
</dbReference>
<evidence type="ECO:0000313" key="4">
    <source>
        <dbReference type="Proteomes" id="UP000254510"/>
    </source>
</evidence>
<evidence type="ECO:0000256" key="1">
    <source>
        <dbReference type="ARBA" id="ARBA00023125"/>
    </source>
</evidence>
<dbReference type="InterPro" id="IPR010982">
    <property type="entry name" value="Lambda_DNA-bd_dom_sf"/>
</dbReference>
<gene>
    <name evidence="3" type="ORF">NCTC13767_01299</name>
</gene>
<dbReference type="PANTHER" id="PTHR46558">
    <property type="entry name" value="TRACRIPTIONAL REGULATORY PROTEIN-RELATED-RELATED"/>
    <property type="match status" value="1"/>
</dbReference>
<dbReference type="Gene3D" id="1.10.260.40">
    <property type="entry name" value="lambda repressor-like DNA-binding domains"/>
    <property type="match status" value="1"/>
</dbReference>